<dbReference type="RefSeq" id="WP_168006247.1">
    <property type="nucleotide sequence ID" value="NZ_JAATHJ010000009.1"/>
</dbReference>
<evidence type="ECO:0000313" key="4">
    <source>
        <dbReference type="Proteomes" id="UP000752012"/>
    </source>
</evidence>
<dbReference type="AlphaFoldDB" id="A0A969TUZ4"/>
<gene>
    <name evidence="3" type="ORF">HCN83_08275</name>
</gene>
<keyword evidence="1" id="KW-0812">Transmembrane</keyword>
<reference evidence="3 4" key="1">
    <citation type="submission" date="2020-03" db="EMBL/GenBank/DDBJ databases">
        <title>Assessment of the enzymatic potential of alkaline-tolerant lipase obtained from Bacillus luteus H11 (technogenic soil) for the bioremediation of saline soils contaminated with petroleum substances.</title>
        <authorList>
            <person name="Kalwasinska A."/>
        </authorList>
    </citation>
    <scope>NUCLEOTIDE SEQUENCE [LARGE SCALE GENOMIC DNA]</scope>
    <source>
        <strain evidence="3 4">H11</strain>
    </source>
</reference>
<feature type="domain" description="GGDEF" evidence="2">
    <location>
        <begin position="209"/>
        <end position="334"/>
    </location>
</feature>
<dbReference type="Proteomes" id="UP000752012">
    <property type="component" value="Unassembled WGS sequence"/>
</dbReference>
<dbReference type="SMART" id="SM00267">
    <property type="entry name" value="GGDEF"/>
    <property type="match status" value="1"/>
</dbReference>
<dbReference type="InterPro" id="IPR000160">
    <property type="entry name" value="GGDEF_dom"/>
</dbReference>
<dbReference type="CDD" id="cd01949">
    <property type="entry name" value="GGDEF"/>
    <property type="match status" value="1"/>
</dbReference>
<accession>A0A969TUZ4</accession>
<dbReference type="EMBL" id="JAATHJ010000009">
    <property type="protein sequence ID" value="NJP37582.1"/>
    <property type="molecule type" value="Genomic_DNA"/>
</dbReference>
<feature type="transmembrane region" description="Helical" evidence="1">
    <location>
        <begin position="116"/>
        <end position="133"/>
    </location>
</feature>
<dbReference type="InterPro" id="IPR050469">
    <property type="entry name" value="Diguanylate_Cyclase"/>
</dbReference>
<dbReference type="GO" id="GO:0005886">
    <property type="term" value="C:plasma membrane"/>
    <property type="evidence" value="ECO:0007669"/>
    <property type="project" value="TreeGrafter"/>
</dbReference>
<evidence type="ECO:0000256" key="1">
    <source>
        <dbReference type="SAM" id="Phobius"/>
    </source>
</evidence>
<feature type="transmembrane region" description="Helical" evidence="1">
    <location>
        <begin position="148"/>
        <end position="168"/>
    </location>
</feature>
<dbReference type="PANTHER" id="PTHR45138:SF9">
    <property type="entry name" value="DIGUANYLATE CYCLASE DGCM-RELATED"/>
    <property type="match status" value="1"/>
</dbReference>
<dbReference type="NCBIfam" id="TIGR00254">
    <property type="entry name" value="GGDEF"/>
    <property type="match status" value="1"/>
</dbReference>
<evidence type="ECO:0000313" key="3">
    <source>
        <dbReference type="EMBL" id="NJP37582.1"/>
    </source>
</evidence>
<dbReference type="Pfam" id="PF00990">
    <property type="entry name" value="GGDEF"/>
    <property type="match status" value="1"/>
</dbReference>
<dbReference type="PROSITE" id="PS50887">
    <property type="entry name" value="GGDEF"/>
    <property type="match status" value="1"/>
</dbReference>
<protein>
    <submittedName>
        <fullName evidence="3">GGDEF domain-containing protein</fullName>
    </submittedName>
</protein>
<proteinExistence type="predicted"/>
<name>A0A969TUZ4_9BACI</name>
<evidence type="ECO:0000259" key="2">
    <source>
        <dbReference type="PROSITE" id="PS50887"/>
    </source>
</evidence>
<dbReference type="InterPro" id="IPR043128">
    <property type="entry name" value="Rev_trsase/Diguanyl_cyclase"/>
</dbReference>
<dbReference type="GO" id="GO:0043709">
    <property type="term" value="P:cell adhesion involved in single-species biofilm formation"/>
    <property type="evidence" value="ECO:0007669"/>
    <property type="project" value="TreeGrafter"/>
</dbReference>
<dbReference type="Gene3D" id="3.30.70.270">
    <property type="match status" value="1"/>
</dbReference>
<comment type="caution">
    <text evidence="3">The sequence shown here is derived from an EMBL/GenBank/DDBJ whole genome shotgun (WGS) entry which is preliminary data.</text>
</comment>
<feature type="transmembrane region" description="Helical" evidence="1">
    <location>
        <begin position="46"/>
        <end position="62"/>
    </location>
</feature>
<keyword evidence="1" id="KW-0472">Membrane</keyword>
<dbReference type="GO" id="GO:0052621">
    <property type="term" value="F:diguanylate cyclase activity"/>
    <property type="evidence" value="ECO:0007669"/>
    <property type="project" value="TreeGrafter"/>
</dbReference>
<keyword evidence="4" id="KW-1185">Reference proteome</keyword>
<dbReference type="SUPFAM" id="SSF55073">
    <property type="entry name" value="Nucleotide cyclase"/>
    <property type="match status" value="1"/>
</dbReference>
<feature type="transmembrane region" description="Helical" evidence="1">
    <location>
        <begin position="94"/>
        <end position="111"/>
    </location>
</feature>
<dbReference type="InterPro" id="IPR029787">
    <property type="entry name" value="Nucleotide_cyclase"/>
</dbReference>
<organism evidence="3 4">
    <name type="scientific">Alkalicoccus luteus</name>
    <dbReference type="NCBI Taxonomy" id="1237094"/>
    <lineage>
        <taxon>Bacteria</taxon>
        <taxon>Bacillati</taxon>
        <taxon>Bacillota</taxon>
        <taxon>Bacilli</taxon>
        <taxon>Bacillales</taxon>
        <taxon>Bacillaceae</taxon>
        <taxon>Alkalicoccus</taxon>
    </lineage>
</organism>
<sequence>MPFVKEAPKHHQLLIQHDFTQIIFSAWVTHFIMIFVFIIYSVPSLVVINALSLALLTTMFFFNMMKRPVWTFLIMFTQTSVHVMYGSFLLGWSVGFFYYLFIFPILALLILRKSQMIFLIGVIMLQFLFVYFATPEYTALLPELSQRVLGAINLFGVLIIVTFVFYLFKATNDDILDELHDQSIHDELTGLFNRRKMTALLEDAVSRHHDGIVLLIDMDDFKRINDTYGHDVGDKVLIMAAGVFRSSLPESAKAARWGGEEFLIYLPETKKEDVEPLFQKLLVQFRSKSPDLPLSFTGGASPLLSSVQETLTASDRALYHGKALGKERLENYSSHSSSS</sequence>
<keyword evidence="1" id="KW-1133">Transmembrane helix</keyword>
<feature type="transmembrane region" description="Helical" evidence="1">
    <location>
        <begin position="21"/>
        <end position="40"/>
    </location>
</feature>
<dbReference type="GO" id="GO:1902201">
    <property type="term" value="P:negative regulation of bacterial-type flagellum-dependent cell motility"/>
    <property type="evidence" value="ECO:0007669"/>
    <property type="project" value="TreeGrafter"/>
</dbReference>
<dbReference type="PANTHER" id="PTHR45138">
    <property type="entry name" value="REGULATORY COMPONENTS OF SENSORY TRANSDUCTION SYSTEM"/>
    <property type="match status" value="1"/>
</dbReference>